<sequence>AVSYQIFFMHCQSKDRWRTWTRGIRRVKLPLASDSWYATSVCSQTFTSYNGTSGPAPRAYVCLLQCCWCTRMYFQFQSHLSHYMCNRGFWKQILSPCCVGRLGTRHHGCCSIWPLWKPLQARQLCLWTIWCRYTIGPRVTTL</sequence>
<reference evidence="1" key="1">
    <citation type="submission" date="2013-03" db="EMBL/GenBank/DDBJ databases">
        <title>Morphological and molecular characterization of Tuber bellonae in Italy.</title>
        <authorList>
            <person name="Mang S.M."/>
            <person name="Zotta T."/>
            <person name="Camele I."/>
            <person name="Rana G.L."/>
        </authorList>
    </citation>
    <scope>NUCLEOTIDE SEQUENCE</scope>
    <source>
        <strain evidence="1">J</strain>
        <tissue evidence="1">Ascocarp</tissue>
    </source>
</reference>
<gene>
    <name evidence="1" type="primary">beta tubulin</name>
</gene>
<proteinExistence type="predicted"/>
<organism evidence="1">
    <name type="scientific">Tuber bellonae</name>
    <dbReference type="NCBI Taxonomy" id="1341929"/>
    <lineage>
        <taxon>Eukaryota</taxon>
        <taxon>Fungi</taxon>
        <taxon>Dikarya</taxon>
        <taxon>Ascomycota</taxon>
        <taxon>Pezizomycotina</taxon>
        <taxon>Pezizomycetes</taxon>
        <taxon>Pezizales</taxon>
        <taxon>Tuberaceae</taxon>
        <taxon>Tuber</taxon>
    </lineage>
</organism>
<feature type="non-terminal residue" evidence="1">
    <location>
        <position position="1"/>
    </location>
</feature>
<evidence type="ECO:0000313" key="1">
    <source>
        <dbReference type="EMBL" id="CDF63919.1"/>
    </source>
</evidence>
<dbReference type="AlphaFoldDB" id="A0A0H5BLE9"/>
<accession>A0A0H5BLE9</accession>
<dbReference type="EMBL" id="HF947927">
    <property type="protein sequence ID" value="CDF63919.1"/>
    <property type="molecule type" value="Genomic_DNA"/>
</dbReference>
<feature type="non-terminal residue" evidence="1">
    <location>
        <position position="142"/>
    </location>
</feature>
<protein>
    <submittedName>
        <fullName evidence="1">Beta tubulin protein</fullName>
    </submittedName>
</protein>
<name>A0A0H5BLE9_9PEZI</name>